<dbReference type="EMBL" id="QGNW01000881">
    <property type="protein sequence ID" value="RVW59687.1"/>
    <property type="molecule type" value="Genomic_DNA"/>
</dbReference>
<accession>A0A438FI96</accession>
<evidence type="ECO:0000313" key="2">
    <source>
        <dbReference type="Proteomes" id="UP000288805"/>
    </source>
</evidence>
<reference evidence="1 2" key="1">
    <citation type="journal article" date="2018" name="PLoS Genet.">
        <title>Population sequencing reveals clonal diversity and ancestral inbreeding in the grapevine cultivar Chardonnay.</title>
        <authorList>
            <person name="Roach M.J."/>
            <person name="Johnson D.L."/>
            <person name="Bohlmann J."/>
            <person name="van Vuuren H.J."/>
            <person name="Jones S.J."/>
            <person name="Pretorius I.S."/>
            <person name="Schmidt S.A."/>
            <person name="Borneman A.R."/>
        </authorList>
    </citation>
    <scope>NUCLEOTIDE SEQUENCE [LARGE SCALE GENOMIC DNA]</scope>
    <source>
        <strain evidence="2">cv. Chardonnay</strain>
        <tissue evidence="1">Leaf</tissue>
    </source>
</reference>
<dbReference type="AlphaFoldDB" id="A0A438FI96"/>
<comment type="caution">
    <text evidence="1">The sequence shown here is derived from an EMBL/GenBank/DDBJ whole genome shotgun (WGS) entry which is preliminary data.</text>
</comment>
<evidence type="ECO:0000313" key="1">
    <source>
        <dbReference type="EMBL" id="RVW59687.1"/>
    </source>
</evidence>
<organism evidence="1 2">
    <name type="scientific">Vitis vinifera</name>
    <name type="common">Grape</name>
    <dbReference type="NCBI Taxonomy" id="29760"/>
    <lineage>
        <taxon>Eukaryota</taxon>
        <taxon>Viridiplantae</taxon>
        <taxon>Streptophyta</taxon>
        <taxon>Embryophyta</taxon>
        <taxon>Tracheophyta</taxon>
        <taxon>Spermatophyta</taxon>
        <taxon>Magnoliopsida</taxon>
        <taxon>eudicotyledons</taxon>
        <taxon>Gunneridae</taxon>
        <taxon>Pentapetalae</taxon>
        <taxon>rosids</taxon>
        <taxon>Vitales</taxon>
        <taxon>Vitaceae</taxon>
        <taxon>Viteae</taxon>
        <taxon>Vitis</taxon>
    </lineage>
</organism>
<sequence>MPKLLQKRLGWQIFGYNMGSGHWNPCFSRPLNDWEVDAIGDLFVKLQGKAVDIEGEDKMVDELARS</sequence>
<proteinExistence type="predicted"/>
<gene>
    <name evidence="1" type="ORF">CK203_101035</name>
</gene>
<name>A0A438FI96_VITVI</name>
<protein>
    <submittedName>
        <fullName evidence="1">Uncharacterized protein</fullName>
    </submittedName>
</protein>
<dbReference type="Proteomes" id="UP000288805">
    <property type="component" value="Unassembled WGS sequence"/>
</dbReference>